<dbReference type="AlphaFoldDB" id="A0A2P2MPL6"/>
<organism evidence="1">
    <name type="scientific">Rhizophora mucronata</name>
    <name type="common">Asiatic mangrove</name>
    <dbReference type="NCBI Taxonomy" id="61149"/>
    <lineage>
        <taxon>Eukaryota</taxon>
        <taxon>Viridiplantae</taxon>
        <taxon>Streptophyta</taxon>
        <taxon>Embryophyta</taxon>
        <taxon>Tracheophyta</taxon>
        <taxon>Spermatophyta</taxon>
        <taxon>Magnoliopsida</taxon>
        <taxon>eudicotyledons</taxon>
        <taxon>Gunneridae</taxon>
        <taxon>Pentapetalae</taxon>
        <taxon>rosids</taxon>
        <taxon>fabids</taxon>
        <taxon>Malpighiales</taxon>
        <taxon>Rhizophoraceae</taxon>
        <taxon>Rhizophora</taxon>
    </lineage>
</organism>
<protein>
    <submittedName>
        <fullName evidence="1">Uncharacterized protein</fullName>
    </submittedName>
</protein>
<reference evidence="1" key="1">
    <citation type="submission" date="2018-02" db="EMBL/GenBank/DDBJ databases">
        <title>Rhizophora mucronata_Transcriptome.</title>
        <authorList>
            <person name="Meera S.P."/>
            <person name="Sreeshan A."/>
            <person name="Augustine A."/>
        </authorList>
    </citation>
    <scope>NUCLEOTIDE SEQUENCE</scope>
    <source>
        <tissue evidence="1">Leaf</tissue>
    </source>
</reference>
<name>A0A2P2MPL6_RHIMU</name>
<proteinExistence type="predicted"/>
<dbReference type="EMBL" id="GGEC01051663">
    <property type="protein sequence ID" value="MBX32147.1"/>
    <property type="molecule type" value="Transcribed_RNA"/>
</dbReference>
<accession>A0A2P2MPL6</accession>
<evidence type="ECO:0000313" key="1">
    <source>
        <dbReference type="EMBL" id="MBX32147.1"/>
    </source>
</evidence>
<sequence>MIPLRQSSFTSISVLIRKSMNPM</sequence>